<reference evidence="4" key="1">
    <citation type="submission" date="2016-11" db="EMBL/GenBank/DDBJ databases">
        <authorList>
            <person name="Varghese N."/>
            <person name="Submissions S."/>
        </authorList>
    </citation>
    <scope>NUCLEOTIDE SEQUENCE [LARGE SCALE GENOMIC DNA]</scope>
    <source>
        <strain evidence="4">DSM 26898</strain>
    </source>
</reference>
<gene>
    <name evidence="3" type="ORF">SAMN05444408_111110</name>
</gene>
<evidence type="ECO:0000313" key="4">
    <source>
        <dbReference type="Proteomes" id="UP000184236"/>
    </source>
</evidence>
<dbReference type="AlphaFoldDB" id="A0A1M5A110"/>
<dbReference type="InterPro" id="IPR050807">
    <property type="entry name" value="TransReg_Diox_bact_type"/>
</dbReference>
<keyword evidence="1" id="KW-0238">DNA-binding</keyword>
<dbReference type="InterPro" id="IPR010982">
    <property type="entry name" value="Lambda_DNA-bd_dom_sf"/>
</dbReference>
<dbReference type="InterPro" id="IPR001387">
    <property type="entry name" value="Cro/C1-type_HTH"/>
</dbReference>
<dbReference type="CDD" id="cd00093">
    <property type="entry name" value="HTH_XRE"/>
    <property type="match status" value="1"/>
</dbReference>
<organism evidence="3 4">
    <name type="scientific">Chryseobacterium takakiae</name>
    <dbReference type="NCBI Taxonomy" id="1302685"/>
    <lineage>
        <taxon>Bacteria</taxon>
        <taxon>Pseudomonadati</taxon>
        <taxon>Bacteroidota</taxon>
        <taxon>Flavobacteriia</taxon>
        <taxon>Flavobacteriales</taxon>
        <taxon>Weeksellaceae</taxon>
        <taxon>Chryseobacterium group</taxon>
        <taxon>Chryseobacterium</taxon>
    </lineage>
</organism>
<dbReference type="PANTHER" id="PTHR46797:SF1">
    <property type="entry name" value="METHYLPHOSPHONATE SYNTHASE"/>
    <property type="match status" value="1"/>
</dbReference>
<sequence>MFNSAKVDKKAYQVAIGKRIKQLREKKNISQVELAALCNFEKSNMSRLEAGNTNPTAYTLHIIAQKLEIETFEILKFNTLLE</sequence>
<dbReference type="PROSITE" id="PS50943">
    <property type="entry name" value="HTH_CROC1"/>
    <property type="match status" value="1"/>
</dbReference>
<dbReference type="STRING" id="1302685.SAMN05444408_111110"/>
<feature type="domain" description="HTH cro/C1-type" evidence="2">
    <location>
        <begin position="20"/>
        <end position="75"/>
    </location>
</feature>
<dbReference type="PANTHER" id="PTHR46797">
    <property type="entry name" value="HTH-TYPE TRANSCRIPTIONAL REGULATOR"/>
    <property type="match status" value="1"/>
</dbReference>
<dbReference type="Proteomes" id="UP000184236">
    <property type="component" value="Unassembled WGS sequence"/>
</dbReference>
<dbReference type="GO" id="GO:0003700">
    <property type="term" value="F:DNA-binding transcription factor activity"/>
    <property type="evidence" value="ECO:0007669"/>
    <property type="project" value="TreeGrafter"/>
</dbReference>
<evidence type="ECO:0000259" key="2">
    <source>
        <dbReference type="PROSITE" id="PS50943"/>
    </source>
</evidence>
<keyword evidence="4" id="KW-1185">Reference proteome</keyword>
<accession>A0A1M5A110</accession>
<dbReference type="GO" id="GO:0005829">
    <property type="term" value="C:cytosol"/>
    <property type="evidence" value="ECO:0007669"/>
    <property type="project" value="TreeGrafter"/>
</dbReference>
<dbReference type="Gene3D" id="1.10.260.40">
    <property type="entry name" value="lambda repressor-like DNA-binding domains"/>
    <property type="match status" value="1"/>
</dbReference>
<proteinExistence type="predicted"/>
<dbReference type="EMBL" id="FQVO01000011">
    <property type="protein sequence ID" value="SHF23586.1"/>
    <property type="molecule type" value="Genomic_DNA"/>
</dbReference>
<protein>
    <submittedName>
        <fullName evidence="3">Helix-turn-helix domain-containing protein</fullName>
    </submittedName>
</protein>
<evidence type="ECO:0000256" key="1">
    <source>
        <dbReference type="ARBA" id="ARBA00023125"/>
    </source>
</evidence>
<name>A0A1M5A110_9FLAO</name>
<dbReference type="SMART" id="SM00530">
    <property type="entry name" value="HTH_XRE"/>
    <property type="match status" value="1"/>
</dbReference>
<dbReference type="GO" id="GO:0003677">
    <property type="term" value="F:DNA binding"/>
    <property type="evidence" value="ECO:0007669"/>
    <property type="project" value="UniProtKB-KW"/>
</dbReference>
<dbReference type="SUPFAM" id="SSF47413">
    <property type="entry name" value="lambda repressor-like DNA-binding domains"/>
    <property type="match status" value="1"/>
</dbReference>
<dbReference type="Pfam" id="PF01381">
    <property type="entry name" value="HTH_3"/>
    <property type="match status" value="1"/>
</dbReference>
<evidence type="ECO:0000313" key="3">
    <source>
        <dbReference type="EMBL" id="SHF23586.1"/>
    </source>
</evidence>